<dbReference type="SUPFAM" id="SSF55383">
    <property type="entry name" value="Copper amine oxidase, domain N"/>
    <property type="match status" value="1"/>
</dbReference>
<protein>
    <recommendedName>
        <fullName evidence="2">Copper amine oxidase-like N-terminal domain-containing protein</fullName>
    </recommendedName>
</protein>
<name>A0ABW9XWI0_9BACL</name>
<accession>A0ABW9XWI0</accession>
<dbReference type="PANTHER" id="PTHR36842:SF1">
    <property type="entry name" value="PROTEIN TOLB"/>
    <property type="match status" value="1"/>
</dbReference>
<dbReference type="InterPro" id="IPR011042">
    <property type="entry name" value="6-blade_b-propeller_TolB-like"/>
</dbReference>
<keyword evidence="4" id="KW-1185">Reference proteome</keyword>
<dbReference type="Gene3D" id="2.120.10.30">
    <property type="entry name" value="TolB, C-terminal domain"/>
    <property type="match status" value="1"/>
</dbReference>
<dbReference type="Pfam" id="PF07833">
    <property type="entry name" value="Cu_amine_oxidN1"/>
    <property type="match status" value="1"/>
</dbReference>
<keyword evidence="1" id="KW-0732">Signal</keyword>
<dbReference type="EMBL" id="JAAAMV010000024">
    <property type="protein sequence ID" value="NBD26989.1"/>
    <property type="molecule type" value="Genomic_DNA"/>
</dbReference>
<feature type="domain" description="Copper amine oxidase-like N-terminal" evidence="2">
    <location>
        <begin position="47"/>
        <end position="141"/>
    </location>
</feature>
<dbReference type="InterPro" id="IPR012854">
    <property type="entry name" value="Cu_amine_oxidase-like_N"/>
</dbReference>
<evidence type="ECO:0000259" key="2">
    <source>
        <dbReference type="Pfam" id="PF07833"/>
    </source>
</evidence>
<evidence type="ECO:0000256" key="1">
    <source>
        <dbReference type="SAM" id="SignalP"/>
    </source>
</evidence>
<feature type="chain" id="PRO_5047464853" description="Copper amine oxidase-like N-terminal domain-containing protein" evidence="1">
    <location>
        <begin position="27"/>
        <end position="466"/>
    </location>
</feature>
<dbReference type="InterPro" id="IPR036582">
    <property type="entry name" value="Mao_N_sf"/>
</dbReference>
<dbReference type="RefSeq" id="WP_161745998.1">
    <property type="nucleotide sequence ID" value="NZ_JAAAMV010000024.1"/>
</dbReference>
<organism evidence="3 4">
    <name type="scientific">Paenibacillus glycinis</name>
    <dbReference type="NCBI Taxonomy" id="2697035"/>
    <lineage>
        <taxon>Bacteria</taxon>
        <taxon>Bacillati</taxon>
        <taxon>Bacillota</taxon>
        <taxon>Bacilli</taxon>
        <taxon>Bacillales</taxon>
        <taxon>Paenibacillaceae</taxon>
        <taxon>Paenibacillus</taxon>
    </lineage>
</organism>
<evidence type="ECO:0000313" key="4">
    <source>
        <dbReference type="Proteomes" id="UP000665561"/>
    </source>
</evidence>
<reference evidence="3 4" key="1">
    <citation type="submission" date="2020-01" db="EMBL/GenBank/DDBJ databases">
        <title>Paenibacillus soybeanensis sp. nov. isolated from the nodules of soybean (Glycine max(L.) Merr).</title>
        <authorList>
            <person name="Wang H."/>
        </authorList>
    </citation>
    <scope>NUCLEOTIDE SEQUENCE [LARGE SCALE GENOMIC DNA]</scope>
    <source>
        <strain evidence="3 4">T1</strain>
    </source>
</reference>
<proteinExistence type="predicted"/>
<dbReference type="SUPFAM" id="SSF82171">
    <property type="entry name" value="DPP6 N-terminal domain-like"/>
    <property type="match status" value="1"/>
</dbReference>
<comment type="caution">
    <text evidence="3">The sequence shown here is derived from an EMBL/GenBank/DDBJ whole genome shotgun (WGS) entry which is preliminary data.</text>
</comment>
<sequence>MSMKKTILISALAAALSTSAIGVASAATTSQVTAPASFNLMVNDASLQVRSVQTNGTTLVSVRDLGSAAGALFVVNVKNGVTAYINGHSIELHAGSNAALVDGAQVDLEQAIENVGGSYYIAVNDFVSIFDVEATTDAAGQVWIDTVAKIHADSINWINANQLLASSLTEEGRTDYVIDAKTGAATKVLSSETASELSVSPDGSKAAYTDEDGVVSVIDLTSPTFASKQVSADSSIKPELVWSADGSAIYFLQGDKGSVIQKLNVADGTLTKVLEDKVDYKANLSVSTDGTKFYYTVTKPGAVTAPDGKPVDADDVAIDTTGTEPQVYFYDASVKESAPVKLTTTADDKIFVGAAADGSKAFYVSVEDGKPSSLVAIAKDKTVKKLIEDKDVLQATIAGDKIYALTDAGEQTGLYEVDTAAGTSKLVRNLDGNVSEVVAAANAPVAVVVDDQTFVIQGDTLSKITK</sequence>
<evidence type="ECO:0000313" key="3">
    <source>
        <dbReference type="EMBL" id="NBD26989.1"/>
    </source>
</evidence>
<dbReference type="PANTHER" id="PTHR36842">
    <property type="entry name" value="PROTEIN TOLB HOMOLOG"/>
    <property type="match status" value="1"/>
</dbReference>
<gene>
    <name evidence="3" type="ORF">GT019_24215</name>
</gene>
<dbReference type="Proteomes" id="UP000665561">
    <property type="component" value="Unassembled WGS sequence"/>
</dbReference>
<feature type="signal peptide" evidence="1">
    <location>
        <begin position="1"/>
        <end position="26"/>
    </location>
</feature>